<dbReference type="Proteomes" id="UP000321807">
    <property type="component" value="Chromosome"/>
</dbReference>
<dbReference type="InterPro" id="IPR022742">
    <property type="entry name" value="Hydrolase_4"/>
</dbReference>
<reference evidence="2 3" key="1">
    <citation type="submission" date="2019-08" db="EMBL/GenBank/DDBJ databases">
        <title>Complete genome sequence of Rhodanobacter glycinis strain T01E-68 isolated from tomato root.</title>
        <authorList>
            <person name="Weon H.-Y."/>
            <person name="Lee S.A."/>
        </authorList>
    </citation>
    <scope>NUCLEOTIDE SEQUENCE [LARGE SCALE GENOMIC DNA]</scope>
    <source>
        <strain evidence="2 3">T01E-68</strain>
    </source>
</reference>
<dbReference type="InterPro" id="IPR005152">
    <property type="entry name" value="Lipase_secreted"/>
</dbReference>
<dbReference type="EMBL" id="CP042807">
    <property type="protein sequence ID" value="QEE26276.1"/>
    <property type="molecule type" value="Genomic_DNA"/>
</dbReference>
<dbReference type="PANTHER" id="PTHR34853">
    <property type="match status" value="1"/>
</dbReference>
<dbReference type="PIRSF" id="PIRSF029171">
    <property type="entry name" value="Esterase_LipA"/>
    <property type="match status" value="1"/>
</dbReference>
<proteinExistence type="predicted"/>
<dbReference type="GO" id="GO:0004806">
    <property type="term" value="F:triacylglycerol lipase activity"/>
    <property type="evidence" value="ECO:0007669"/>
    <property type="project" value="InterPro"/>
</dbReference>
<organism evidence="2 3">
    <name type="scientific">Rhodanobacter glycinis</name>
    <dbReference type="NCBI Taxonomy" id="582702"/>
    <lineage>
        <taxon>Bacteria</taxon>
        <taxon>Pseudomonadati</taxon>
        <taxon>Pseudomonadota</taxon>
        <taxon>Gammaproteobacteria</taxon>
        <taxon>Lysobacterales</taxon>
        <taxon>Rhodanobacteraceae</taxon>
        <taxon>Rhodanobacter</taxon>
    </lineage>
</organism>
<gene>
    <name evidence="2" type="ORF">CS053_02020</name>
</gene>
<name>A0A5B9E866_9GAMM</name>
<evidence type="ECO:0000259" key="1">
    <source>
        <dbReference type="Pfam" id="PF12146"/>
    </source>
</evidence>
<dbReference type="PANTHER" id="PTHR34853:SF1">
    <property type="entry name" value="LIPASE 5"/>
    <property type="match status" value="1"/>
</dbReference>
<accession>A0A5B9E866</accession>
<evidence type="ECO:0000313" key="2">
    <source>
        <dbReference type="EMBL" id="QEE26276.1"/>
    </source>
</evidence>
<dbReference type="GO" id="GO:0016042">
    <property type="term" value="P:lipid catabolic process"/>
    <property type="evidence" value="ECO:0007669"/>
    <property type="project" value="InterPro"/>
</dbReference>
<dbReference type="InterPro" id="IPR029058">
    <property type="entry name" value="AB_hydrolase_fold"/>
</dbReference>
<feature type="domain" description="Serine aminopeptidase S33" evidence="1">
    <location>
        <begin position="110"/>
        <end position="355"/>
    </location>
</feature>
<dbReference type="KEGG" id="rgl:CS053_02020"/>
<dbReference type="SUPFAM" id="SSF53474">
    <property type="entry name" value="alpha/beta-Hydrolases"/>
    <property type="match status" value="1"/>
</dbReference>
<dbReference type="Pfam" id="PF12146">
    <property type="entry name" value="Hydrolase_4"/>
    <property type="match status" value="1"/>
</dbReference>
<dbReference type="Gene3D" id="3.40.50.1820">
    <property type="entry name" value="alpha/beta hydrolase"/>
    <property type="match status" value="2"/>
</dbReference>
<evidence type="ECO:0000313" key="3">
    <source>
        <dbReference type="Proteomes" id="UP000321807"/>
    </source>
</evidence>
<sequence length="391" mass="41338">MVATPLLAYAATGYGGRSEEVKVSAPSPGALLSASPTAVSPLLAHAGKRYLITYRSRGVQGEPIVVSGYALLPKGQPPKGGWPVLAWAHGTTGIADPCAPSADFPGGPVHGYQELIDKALDWWLAQGYAVVATDYQGLGTPGGHPYMNAVSQLHTVDDSVRALHRLRPGAFSPDWLVMGHSQGGAAALEVAAHGQADVPNLKLRGAIAIAPGGYHYSAIVPYLRANPHPPVGVALFFPILLEGAQTADPSLHVDDLVSPDMQPLMALARSRCLSEMREEVHEAPARLFKPDADLKPLVSYLDRQALEHMSPTVPVMVIQGEADQLVDPRGTKAWYQQTCKAGKTVFFDAVAHGSHRDALNQSPQGAKNFLAYLNGQKSMQSCAALAPAGGH</sequence>
<dbReference type="AlphaFoldDB" id="A0A5B9E866"/>
<protein>
    <submittedName>
        <fullName evidence="2">Lysophospholipase</fullName>
    </submittedName>
</protein>